<organism evidence="2 3">
    <name type="scientific">Aspergillus minisclerotigenes</name>
    <dbReference type="NCBI Taxonomy" id="656917"/>
    <lineage>
        <taxon>Eukaryota</taxon>
        <taxon>Fungi</taxon>
        <taxon>Dikarya</taxon>
        <taxon>Ascomycota</taxon>
        <taxon>Pezizomycotina</taxon>
        <taxon>Eurotiomycetes</taxon>
        <taxon>Eurotiomycetidae</taxon>
        <taxon>Eurotiales</taxon>
        <taxon>Aspergillaceae</taxon>
        <taxon>Aspergillus</taxon>
        <taxon>Aspergillus subgen. Circumdati</taxon>
    </lineage>
</organism>
<evidence type="ECO:0000313" key="3">
    <source>
        <dbReference type="Proteomes" id="UP000326289"/>
    </source>
</evidence>
<evidence type="ECO:0000313" key="2">
    <source>
        <dbReference type="EMBL" id="KAB8276419.1"/>
    </source>
</evidence>
<reference evidence="2 3" key="1">
    <citation type="submission" date="2019-04" db="EMBL/GenBank/DDBJ databases">
        <title>Fungal friends and foes A comparative genomics study of 23 Aspergillus species from section Flavi.</title>
        <authorList>
            <consortium name="DOE Joint Genome Institute"/>
            <person name="Kjaerbolling I."/>
            <person name="Vesth T.C."/>
            <person name="Frisvad J.C."/>
            <person name="Nybo J.L."/>
            <person name="Theobald S."/>
            <person name="Kildgaard S."/>
            <person name="Petersen T.I."/>
            <person name="Kuo A."/>
            <person name="Sato A."/>
            <person name="Lyhne E.K."/>
            <person name="Kogle M.E."/>
            <person name="Wiebenga A."/>
            <person name="Kun R.S."/>
            <person name="Lubbers R.J."/>
            <person name="Makela M.R."/>
            <person name="Barry K."/>
            <person name="Chovatia M."/>
            <person name="Clum A."/>
            <person name="Daum C."/>
            <person name="Haridas S."/>
            <person name="He G."/>
            <person name="LaButti K."/>
            <person name="Lipzen A."/>
            <person name="Mondo S."/>
            <person name="Pangilinan J."/>
            <person name="Riley R."/>
            <person name="Salamov A."/>
            <person name="Simmons B.A."/>
            <person name="Magnuson J.K."/>
            <person name="Henrissat B."/>
            <person name="Mortensen U.H."/>
            <person name="Larsen T.O."/>
            <person name="De vries R.P."/>
            <person name="Grigoriev I.V."/>
            <person name="Machida M."/>
            <person name="Baker S.E."/>
            <person name="Andersen M.R."/>
        </authorList>
    </citation>
    <scope>NUCLEOTIDE SEQUENCE [LARGE SCALE GENOMIC DNA]</scope>
    <source>
        <strain evidence="2 3">CBS 117635</strain>
    </source>
</reference>
<evidence type="ECO:0000256" key="1">
    <source>
        <dbReference type="SAM" id="MobiDB-lite"/>
    </source>
</evidence>
<feature type="region of interest" description="Disordered" evidence="1">
    <location>
        <begin position="1"/>
        <end position="40"/>
    </location>
</feature>
<dbReference type="EMBL" id="ML732777">
    <property type="protein sequence ID" value="KAB8276419.1"/>
    <property type="molecule type" value="Genomic_DNA"/>
</dbReference>
<sequence length="167" mass="18255">MAGKGPRGNEYVSDGKHPMSYHEASKTKHEHTGASSGLRPKPLAKLDKVVQDFFGDGPDAASVKFESLQRSVMIGQTRIQRAGLIPVSMRPLIGRLIPWSPCKLAATLVLLIASPPEPDSMFEALKFLFKSLAAIDGKFGKVTMLGVSLVDVEMLERGEKKSRDMNY</sequence>
<gene>
    <name evidence="2" type="ORF">BDV30DRAFT_235869</name>
</gene>
<feature type="compositionally biased region" description="Basic and acidic residues" evidence="1">
    <location>
        <begin position="23"/>
        <end position="32"/>
    </location>
</feature>
<accession>A0A5N6JDP1</accession>
<protein>
    <submittedName>
        <fullName evidence="2">Uncharacterized protein</fullName>
    </submittedName>
</protein>
<keyword evidence="3" id="KW-1185">Reference proteome</keyword>
<name>A0A5N6JDP1_9EURO</name>
<dbReference type="Proteomes" id="UP000326289">
    <property type="component" value="Unassembled WGS sequence"/>
</dbReference>
<dbReference type="AlphaFoldDB" id="A0A5N6JDP1"/>
<proteinExistence type="predicted"/>